<dbReference type="SUPFAM" id="SSF58104">
    <property type="entry name" value="Methyl-accepting chemotaxis protein (MCP) signaling domain"/>
    <property type="match status" value="1"/>
</dbReference>
<dbReference type="RefSeq" id="WP_304377193.1">
    <property type="nucleotide sequence ID" value="NZ_JAUOZU010000010.1"/>
</dbReference>
<dbReference type="Proteomes" id="UP001174932">
    <property type="component" value="Unassembled WGS sequence"/>
</dbReference>
<reference evidence="8" key="1">
    <citation type="journal article" date="2015" name="Int. J. Syst. Evol. Microbiol.">
        <title>Rhizobium alvei sp. nov., isolated from a freshwater river.</title>
        <authorList>
            <person name="Sheu S.Y."/>
            <person name="Huang H.W."/>
            <person name="Young C.C."/>
            <person name="Chen W.M."/>
        </authorList>
    </citation>
    <scope>NUCLEOTIDE SEQUENCE</scope>
    <source>
        <strain evidence="8">TNR-22</strain>
    </source>
</reference>
<dbReference type="CDD" id="cd11386">
    <property type="entry name" value="MCP_signal"/>
    <property type="match status" value="1"/>
</dbReference>
<feature type="region of interest" description="Disordered" evidence="4">
    <location>
        <begin position="434"/>
        <end position="453"/>
    </location>
</feature>
<evidence type="ECO:0000256" key="4">
    <source>
        <dbReference type="SAM" id="MobiDB-lite"/>
    </source>
</evidence>
<keyword evidence="5" id="KW-1133">Transmembrane helix</keyword>
<dbReference type="InterPro" id="IPR003660">
    <property type="entry name" value="HAMP_dom"/>
</dbReference>
<keyword evidence="1" id="KW-0145">Chemotaxis</keyword>
<dbReference type="Gene3D" id="6.10.340.10">
    <property type="match status" value="1"/>
</dbReference>
<organism evidence="8 9">
    <name type="scientific">Rhizobium alvei</name>
    <dbReference type="NCBI Taxonomy" id="1132659"/>
    <lineage>
        <taxon>Bacteria</taxon>
        <taxon>Pseudomonadati</taxon>
        <taxon>Pseudomonadota</taxon>
        <taxon>Alphaproteobacteria</taxon>
        <taxon>Hyphomicrobiales</taxon>
        <taxon>Rhizobiaceae</taxon>
        <taxon>Rhizobium/Agrobacterium group</taxon>
        <taxon>Rhizobium</taxon>
    </lineage>
</organism>
<evidence type="ECO:0000313" key="8">
    <source>
        <dbReference type="EMBL" id="MDO6965258.1"/>
    </source>
</evidence>
<dbReference type="InterPro" id="IPR004089">
    <property type="entry name" value="MCPsignal_dom"/>
</dbReference>
<dbReference type="SMART" id="SM00283">
    <property type="entry name" value="MA"/>
    <property type="match status" value="1"/>
</dbReference>
<dbReference type="InterPro" id="IPR051310">
    <property type="entry name" value="MCP_chemotaxis"/>
</dbReference>
<keyword evidence="5" id="KW-0812">Transmembrane</keyword>
<dbReference type="Pfam" id="PF00672">
    <property type="entry name" value="HAMP"/>
    <property type="match status" value="1"/>
</dbReference>
<dbReference type="Gene3D" id="1.10.287.950">
    <property type="entry name" value="Methyl-accepting chemotaxis protein"/>
    <property type="match status" value="1"/>
</dbReference>
<feature type="domain" description="HAMP" evidence="7">
    <location>
        <begin position="452"/>
        <end position="504"/>
    </location>
</feature>
<proteinExistence type="inferred from homology"/>
<keyword evidence="3" id="KW-0807">Transducer</keyword>
<evidence type="ECO:0000259" key="7">
    <source>
        <dbReference type="PROSITE" id="PS50885"/>
    </source>
</evidence>
<dbReference type="EMBL" id="JAUOZU010000010">
    <property type="protein sequence ID" value="MDO6965258.1"/>
    <property type="molecule type" value="Genomic_DNA"/>
</dbReference>
<name>A0ABT8YPG9_9HYPH</name>
<feature type="transmembrane region" description="Helical" evidence="5">
    <location>
        <begin position="347"/>
        <end position="370"/>
    </location>
</feature>
<comment type="similarity">
    <text evidence="2">Belongs to the methyl-accepting chemotaxis (MCP) protein family.</text>
</comment>
<feature type="domain" description="Methyl-accepting transducer" evidence="6">
    <location>
        <begin position="509"/>
        <end position="738"/>
    </location>
</feature>
<reference evidence="8" key="2">
    <citation type="submission" date="2023-07" db="EMBL/GenBank/DDBJ databases">
        <authorList>
            <person name="Shen H."/>
        </authorList>
    </citation>
    <scope>NUCLEOTIDE SEQUENCE</scope>
    <source>
        <strain evidence="8">TNR-22</strain>
    </source>
</reference>
<evidence type="ECO:0000313" key="9">
    <source>
        <dbReference type="Proteomes" id="UP001174932"/>
    </source>
</evidence>
<evidence type="ECO:0000256" key="5">
    <source>
        <dbReference type="SAM" id="Phobius"/>
    </source>
</evidence>
<feature type="transmembrane region" description="Helical" evidence="5">
    <location>
        <begin position="12"/>
        <end position="32"/>
    </location>
</feature>
<evidence type="ECO:0000259" key="6">
    <source>
        <dbReference type="PROSITE" id="PS50111"/>
    </source>
</evidence>
<feature type="compositionally biased region" description="Basic and acidic residues" evidence="4">
    <location>
        <begin position="434"/>
        <end position="451"/>
    </location>
</feature>
<feature type="domain" description="HAMP" evidence="7">
    <location>
        <begin position="371"/>
        <end position="424"/>
    </location>
</feature>
<comment type="caution">
    <text evidence="8">The sequence shown here is derived from an EMBL/GenBank/DDBJ whole genome shotgun (WGS) entry which is preliminary data.</text>
</comment>
<dbReference type="PROSITE" id="PS50885">
    <property type="entry name" value="HAMP"/>
    <property type="match status" value="2"/>
</dbReference>
<evidence type="ECO:0000256" key="1">
    <source>
        <dbReference type="ARBA" id="ARBA00022500"/>
    </source>
</evidence>
<dbReference type="SUPFAM" id="SSF158472">
    <property type="entry name" value="HAMP domain-like"/>
    <property type="match status" value="1"/>
</dbReference>
<keyword evidence="9" id="KW-1185">Reference proteome</keyword>
<dbReference type="PROSITE" id="PS50111">
    <property type="entry name" value="CHEMOTAXIS_TRANSDUC_2"/>
    <property type="match status" value="1"/>
</dbReference>
<dbReference type="Pfam" id="PF00015">
    <property type="entry name" value="MCPsignal"/>
    <property type="match status" value="1"/>
</dbReference>
<gene>
    <name evidence="8" type="ORF">Q4481_14925</name>
</gene>
<dbReference type="CDD" id="cd06225">
    <property type="entry name" value="HAMP"/>
    <property type="match status" value="1"/>
</dbReference>
<dbReference type="PANTHER" id="PTHR43531">
    <property type="entry name" value="PROTEIN ICFG"/>
    <property type="match status" value="1"/>
</dbReference>
<accession>A0ABT8YPG9</accession>
<dbReference type="SMART" id="SM00304">
    <property type="entry name" value="HAMP"/>
    <property type="match status" value="2"/>
</dbReference>
<sequence length="765" mass="81916">MSKLFQSMQAKVIAIFLGMVFLSICALAILSYSSSDRIFLDQTREAMQSVLTFRAANLENEFDIIQDQATSIAKIETLGKAMVNLKSAWKSLDKTPGAAKAELQKFFVTGNPNPADEREKLLKPEGPGGYYYSAHEELQPELAKLLPATHFSDMLMLDGKGNVIYSYKKLENFGENATAPELAQTSLGKVFAQTTANVAKAQTDDVAAVFSGLSVNATTGRSDIYVAIPLVNLGQLRGIFIFQVRDDAIGKIMTMGIAKDSSAKTSIISADGTVISTDAAGKLVALDPAAFTFRDAAFADAAMTVAQFDRTDGAATSFNMPVSVGTERFLIAESILDSELASGTLQIAFLLAAAGAIVLIITSVISGFVLRRMLAPLGRLAKATEAVASGALDTRIEGENRHDEIGTMSRALAGFRSSLVNQRELEAQTATLRAADEKERQARADQQRAESDSLQSVVSMLGEGLNRLARGDLAYQIQQSFPPALDGLRVNFNASVEQLANALTAISHNSNAVKAGTEEMRSSADQLAERTERQSAAISETASAISHITEAVRQQMARAEQATKIAKDANDGTRASAQIMEQTIKAIEAIQTSSQEINSIVSVIDEIAFQTNLLALNAGVEAARAGESGKGFAVVAQEVRELAQRSARAAKEISELLTKSTAEVDTGVSLVEKAGQALQAIGTHVESINRHIVGMMESTREEAETLRNINSSIGQIESMTQQNAAMVEETTASTHQLAQEAGEMNGRIGQFQFAQHEPSAWRRSA</sequence>
<dbReference type="PANTHER" id="PTHR43531:SF11">
    <property type="entry name" value="METHYL-ACCEPTING CHEMOTAXIS PROTEIN 3"/>
    <property type="match status" value="1"/>
</dbReference>
<protein>
    <submittedName>
        <fullName evidence="8">Methyl-accepting chemotaxis protein</fullName>
    </submittedName>
</protein>
<keyword evidence="5" id="KW-0472">Membrane</keyword>
<evidence type="ECO:0000256" key="3">
    <source>
        <dbReference type="PROSITE-ProRule" id="PRU00284"/>
    </source>
</evidence>
<evidence type="ECO:0000256" key="2">
    <source>
        <dbReference type="ARBA" id="ARBA00029447"/>
    </source>
</evidence>